<dbReference type="VEuPathDB" id="VectorBase:GPAI022584"/>
<name>A0A1A9ZRC2_GLOPL</name>
<organism evidence="1 2">
    <name type="scientific">Glossina pallidipes</name>
    <name type="common">Tsetse fly</name>
    <dbReference type="NCBI Taxonomy" id="7398"/>
    <lineage>
        <taxon>Eukaryota</taxon>
        <taxon>Metazoa</taxon>
        <taxon>Ecdysozoa</taxon>
        <taxon>Arthropoda</taxon>
        <taxon>Hexapoda</taxon>
        <taxon>Insecta</taxon>
        <taxon>Pterygota</taxon>
        <taxon>Neoptera</taxon>
        <taxon>Endopterygota</taxon>
        <taxon>Diptera</taxon>
        <taxon>Brachycera</taxon>
        <taxon>Muscomorpha</taxon>
        <taxon>Hippoboscoidea</taxon>
        <taxon>Glossinidae</taxon>
        <taxon>Glossina</taxon>
    </lineage>
</organism>
<evidence type="ECO:0000313" key="2">
    <source>
        <dbReference type="Proteomes" id="UP000092445"/>
    </source>
</evidence>
<sequence length="124" mass="13391">MLMPPISNQFYKTVGRRRADYVNSRHFYGVEHEALDLLGKPEFPQTAKRRNTPSAPNCSLALTATVPTVVGDGVGSSLTSWTSSFILVGSSSTLVLMLEVAYGRAMSTLIVGNSTWPISLVKTA</sequence>
<evidence type="ECO:0000313" key="1">
    <source>
        <dbReference type="EnsemblMetazoa" id="GPAI022584-PA"/>
    </source>
</evidence>
<protein>
    <submittedName>
        <fullName evidence="1">Uncharacterized protein</fullName>
    </submittedName>
</protein>
<dbReference type="EnsemblMetazoa" id="GPAI022584-RA">
    <property type="protein sequence ID" value="GPAI022584-PA"/>
    <property type="gene ID" value="GPAI022584"/>
</dbReference>
<keyword evidence="2" id="KW-1185">Reference proteome</keyword>
<proteinExistence type="predicted"/>
<dbReference type="AlphaFoldDB" id="A0A1A9ZRC2"/>
<reference evidence="2" key="1">
    <citation type="submission" date="2014-03" db="EMBL/GenBank/DDBJ databases">
        <authorList>
            <person name="Aksoy S."/>
            <person name="Warren W."/>
            <person name="Wilson R.K."/>
        </authorList>
    </citation>
    <scope>NUCLEOTIDE SEQUENCE [LARGE SCALE GENOMIC DNA]</scope>
    <source>
        <strain evidence="2">IAEA</strain>
    </source>
</reference>
<reference evidence="1" key="2">
    <citation type="submission" date="2020-05" db="UniProtKB">
        <authorList>
            <consortium name="EnsemblMetazoa"/>
        </authorList>
    </citation>
    <scope>IDENTIFICATION</scope>
    <source>
        <strain evidence="1">IAEA</strain>
    </source>
</reference>
<dbReference type="Proteomes" id="UP000092445">
    <property type="component" value="Unassembled WGS sequence"/>
</dbReference>
<accession>A0A1A9ZRC2</accession>